<reference evidence="1 2" key="1">
    <citation type="submission" date="2014-04" db="EMBL/GenBank/DDBJ databases">
        <authorList>
            <consortium name="DOE Joint Genome Institute"/>
            <person name="Kuo A."/>
            <person name="Gay G."/>
            <person name="Dore J."/>
            <person name="Kohler A."/>
            <person name="Nagy L.G."/>
            <person name="Floudas D."/>
            <person name="Copeland A."/>
            <person name="Barry K.W."/>
            <person name="Cichocki N."/>
            <person name="Veneault-Fourrey C."/>
            <person name="LaButti K."/>
            <person name="Lindquist E.A."/>
            <person name="Lipzen A."/>
            <person name="Lundell T."/>
            <person name="Morin E."/>
            <person name="Murat C."/>
            <person name="Sun H."/>
            <person name="Tunlid A."/>
            <person name="Henrissat B."/>
            <person name="Grigoriev I.V."/>
            <person name="Hibbett D.S."/>
            <person name="Martin F."/>
            <person name="Nordberg H.P."/>
            <person name="Cantor M.N."/>
            <person name="Hua S.X."/>
        </authorList>
    </citation>
    <scope>NUCLEOTIDE SEQUENCE [LARGE SCALE GENOMIC DNA]</scope>
    <source>
        <strain evidence="2">h7</strain>
    </source>
</reference>
<dbReference type="AlphaFoldDB" id="A0A0C3C0C8"/>
<evidence type="ECO:0000313" key="2">
    <source>
        <dbReference type="Proteomes" id="UP000053424"/>
    </source>
</evidence>
<accession>A0A0C3C0C8</accession>
<name>A0A0C3C0C8_HEBCY</name>
<evidence type="ECO:0000313" key="1">
    <source>
        <dbReference type="EMBL" id="KIM37734.1"/>
    </source>
</evidence>
<protein>
    <submittedName>
        <fullName evidence="1">Uncharacterized protein</fullName>
    </submittedName>
</protein>
<reference evidence="2" key="2">
    <citation type="submission" date="2015-01" db="EMBL/GenBank/DDBJ databases">
        <title>Evolutionary Origins and Diversification of the Mycorrhizal Mutualists.</title>
        <authorList>
            <consortium name="DOE Joint Genome Institute"/>
            <consortium name="Mycorrhizal Genomics Consortium"/>
            <person name="Kohler A."/>
            <person name="Kuo A."/>
            <person name="Nagy L.G."/>
            <person name="Floudas D."/>
            <person name="Copeland A."/>
            <person name="Barry K.W."/>
            <person name="Cichocki N."/>
            <person name="Veneault-Fourrey C."/>
            <person name="LaButti K."/>
            <person name="Lindquist E.A."/>
            <person name="Lipzen A."/>
            <person name="Lundell T."/>
            <person name="Morin E."/>
            <person name="Murat C."/>
            <person name="Riley R."/>
            <person name="Ohm R."/>
            <person name="Sun H."/>
            <person name="Tunlid A."/>
            <person name="Henrissat B."/>
            <person name="Grigoriev I.V."/>
            <person name="Hibbett D.S."/>
            <person name="Martin F."/>
        </authorList>
    </citation>
    <scope>NUCLEOTIDE SEQUENCE [LARGE SCALE GENOMIC DNA]</scope>
    <source>
        <strain evidence="2">h7</strain>
    </source>
</reference>
<dbReference type="EMBL" id="KN831795">
    <property type="protein sequence ID" value="KIM37734.1"/>
    <property type="molecule type" value="Genomic_DNA"/>
</dbReference>
<keyword evidence="2" id="KW-1185">Reference proteome</keyword>
<gene>
    <name evidence="1" type="ORF">M413DRAFT_448251</name>
</gene>
<dbReference type="HOGENOM" id="CLU_3050553_0_0_1"/>
<organism evidence="1 2">
    <name type="scientific">Hebeloma cylindrosporum</name>
    <dbReference type="NCBI Taxonomy" id="76867"/>
    <lineage>
        <taxon>Eukaryota</taxon>
        <taxon>Fungi</taxon>
        <taxon>Dikarya</taxon>
        <taxon>Basidiomycota</taxon>
        <taxon>Agaricomycotina</taxon>
        <taxon>Agaricomycetes</taxon>
        <taxon>Agaricomycetidae</taxon>
        <taxon>Agaricales</taxon>
        <taxon>Agaricineae</taxon>
        <taxon>Hymenogastraceae</taxon>
        <taxon>Hebeloma</taxon>
    </lineage>
</organism>
<dbReference type="Proteomes" id="UP000053424">
    <property type="component" value="Unassembled WGS sequence"/>
</dbReference>
<proteinExistence type="predicted"/>
<sequence length="54" mass="5963">MSAWLIDHPSVQCSPLPNQGTGYSPSGSLGELAVFAIPSLPFRFPTWLDQYPER</sequence>